<dbReference type="EMBL" id="JBHLSW010000002">
    <property type="protein sequence ID" value="MFC0632444.1"/>
    <property type="molecule type" value="Genomic_DNA"/>
</dbReference>
<dbReference type="Gene3D" id="3.90.550.10">
    <property type="entry name" value="Spore Coat Polysaccharide Biosynthesis Protein SpsA, Chain A"/>
    <property type="match status" value="1"/>
</dbReference>
<sequence>MIGDRRVIAIVPARAGSEGLPGKNVRPLAGRPMIDWTLDAAAASQLIDRVLVSTDDPRVAERVTPPAEIIDRPAELSGSQASVIDAIAHALGAADEGPDYVVLLQPTSPLRTAADIDAAIRLCDETGAPAVLTVSPTLKPARFHGVLGDDGRLTLDPPRAGEAVVLNGAVYVGRPERLFADRTFLTEETRVLVMPPERGWDIDTLYDFVIAEALFPHAQAFAATGMPAIRR</sequence>
<evidence type="ECO:0000313" key="2">
    <source>
        <dbReference type="Proteomes" id="UP001589906"/>
    </source>
</evidence>
<keyword evidence="1" id="KW-0548">Nucleotidyltransferase</keyword>
<dbReference type="PANTHER" id="PTHR21485:SF3">
    <property type="entry name" value="N-ACYLNEURAMINATE CYTIDYLYLTRANSFERASE"/>
    <property type="match status" value="1"/>
</dbReference>
<dbReference type="PANTHER" id="PTHR21485">
    <property type="entry name" value="HAD SUPERFAMILY MEMBERS CMAS AND KDSC"/>
    <property type="match status" value="1"/>
</dbReference>
<accession>A0ABV6QYJ5</accession>
<dbReference type="Proteomes" id="UP001589906">
    <property type="component" value="Unassembled WGS sequence"/>
</dbReference>
<dbReference type="InterPro" id="IPR050793">
    <property type="entry name" value="CMP-NeuNAc_synthase"/>
</dbReference>
<dbReference type="CDD" id="cd02513">
    <property type="entry name" value="CMP-NeuAc_Synthase"/>
    <property type="match status" value="1"/>
</dbReference>
<name>A0ABV6QYJ5_9CAUL</name>
<protein>
    <submittedName>
        <fullName evidence="1">Cytidylyltransferase domain-containing protein</fullName>
    </submittedName>
</protein>
<gene>
    <name evidence="1" type="ORF">ACFFGE_00920</name>
</gene>
<organism evidence="1 2">
    <name type="scientific">Brevundimonas balnearis</name>
    <dbReference type="NCBI Taxonomy" id="1572858"/>
    <lineage>
        <taxon>Bacteria</taxon>
        <taxon>Pseudomonadati</taxon>
        <taxon>Pseudomonadota</taxon>
        <taxon>Alphaproteobacteria</taxon>
        <taxon>Caulobacterales</taxon>
        <taxon>Caulobacteraceae</taxon>
        <taxon>Brevundimonas</taxon>
    </lineage>
</organism>
<dbReference type="InterPro" id="IPR003329">
    <property type="entry name" value="Cytidylyl_trans"/>
</dbReference>
<comment type="caution">
    <text evidence="1">The sequence shown here is derived from an EMBL/GenBank/DDBJ whole genome shotgun (WGS) entry which is preliminary data.</text>
</comment>
<dbReference type="GO" id="GO:0016779">
    <property type="term" value="F:nucleotidyltransferase activity"/>
    <property type="evidence" value="ECO:0007669"/>
    <property type="project" value="UniProtKB-KW"/>
</dbReference>
<proteinExistence type="predicted"/>
<evidence type="ECO:0000313" key="1">
    <source>
        <dbReference type="EMBL" id="MFC0632444.1"/>
    </source>
</evidence>
<keyword evidence="2" id="KW-1185">Reference proteome</keyword>
<keyword evidence="1" id="KW-0808">Transferase</keyword>
<dbReference type="Pfam" id="PF02348">
    <property type="entry name" value="CTP_transf_3"/>
    <property type="match status" value="1"/>
</dbReference>
<dbReference type="RefSeq" id="WP_376833396.1">
    <property type="nucleotide sequence ID" value="NZ_JBHLSW010000002.1"/>
</dbReference>
<dbReference type="InterPro" id="IPR029044">
    <property type="entry name" value="Nucleotide-diphossugar_trans"/>
</dbReference>
<dbReference type="SUPFAM" id="SSF53448">
    <property type="entry name" value="Nucleotide-diphospho-sugar transferases"/>
    <property type="match status" value="1"/>
</dbReference>
<reference evidence="1 2" key="1">
    <citation type="submission" date="2024-09" db="EMBL/GenBank/DDBJ databases">
        <authorList>
            <person name="Sun Q."/>
            <person name="Mori K."/>
        </authorList>
    </citation>
    <scope>NUCLEOTIDE SEQUENCE [LARGE SCALE GENOMIC DNA]</scope>
    <source>
        <strain evidence="1 2">NCAIM B.02621</strain>
    </source>
</reference>